<feature type="transmembrane region" description="Helical" evidence="1">
    <location>
        <begin position="61"/>
        <end position="88"/>
    </location>
</feature>
<dbReference type="EMBL" id="JAKKSL010000001">
    <property type="protein sequence ID" value="MCI2282515.1"/>
    <property type="molecule type" value="Genomic_DNA"/>
</dbReference>
<accession>A0ABS9WX18</accession>
<reference evidence="2" key="1">
    <citation type="submission" date="2022-01" db="EMBL/GenBank/DDBJ databases">
        <title>Colwellia maritima, isolated from seawater.</title>
        <authorList>
            <person name="Kristyanto S."/>
            <person name="Jung J."/>
            <person name="Jeon C.O."/>
        </authorList>
    </citation>
    <scope>NUCLEOTIDE SEQUENCE</scope>
    <source>
        <strain evidence="2">MSW7</strain>
    </source>
</reference>
<sequence length="94" mass="10705">MYRLHKLTGILAVVFAALHWLIEMGDDVIKALFGRGGRLPEEDFSGLYEMMRDVAEDLGEWAIYLVFAIRCLPCGNAFLTIFGAMYTVQCQYFT</sequence>
<gene>
    <name evidence="2" type="ORF">L3081_02750</name>
</gene>
<evidence type="ECO:0000256" key="1">
    <source>
        <dbReference type="SAM" id="Phobius"/>
    </source>
</evidence>
<evidence type="ECO:0000313" key="3">
    <source>
        <dbReference type="Proteomes" id="UP001139646"/>
    </source>
</evidence>
<dbReference type="RefSeq" id="WP_242283289.1">
    <property type="nucleotide sequence ID" value="NZ_JAKKSL010000001.1"/>
</dbReference>
<name>A0ABS9WX18_9GAMM</name>
<keyword evidence="3" id="KW-1185">Reference proteome</keyword>
<dbReference type="Proteomes" id="UP001139646">
    <property type="component" value="Unassembled WGS sequence"/>
</dbReference>
<proteinExistence type="predicted"/>
<keyword evidence="1" id="KW-0812">Transmembrane</keyword>
<keyword evidence="1" id="KW-0472">Membrane</keyword>
<organism evidence="2 3">
    <name type="scientific">Colwellia maritima</name>
    <dbReference type="NCBI Taxonomy" id="2912588"/>
    <lineage>
        <taxon>Bacteria</taxon>
        <taxon>Pseudomonadati</taxon>
        <taxon>Pseudomonadota</taxon>
        <taxon>Gammaproteobacteria</taxon>
        <taxon>Alteromonadales</taxon>
        <taxon>Colwelliaceae</taxon>
        <taxon>Colwellia</taxon>
    </lineage>
</organism>
<keyword evidence="1" id="KW-1133">Transmembrane helix</keyword>
<comment type="caution">
    <text evidence="2">The sequence shown here is derived from an EMBL/GenBank/DDBJ whole genome shotgun (WGS) entry which is preliminary data.</text>
</comment>
<evidence type="ECO:0000313" key="2">
    <source>
        <dbReference type="EMBL" id="MCI2282515.1"/>
    </source>
</evidence>
<protein>
    <submittedName>
        <fullName evidence="2">Uncharacterized protein</fullName>
    </submittedName>
</protein>